<evidence type="ECO:0000313" key="3">
    <source>
        <dbReference type="Proteomes" id="UP000030764"/>
    </source>
</evidence>
<proteinExistence type="predicted"/>
<evidence type="ECO:0000313" key="1">
    <source>
        <dbReference type="EMBL" id="KFD50861.1"/>
    </source>
</evidence>
<protein>
    <submittedName>
        <fullName evidence="1">Uncharacterized protein</fullName>
    </submittedName>
</protein>
<organism evidence="1 3">
    <name type="scientific">Trichuris suis</name>
    <name type="common">pig whipworm</name>
    <dbReference type="NCBI Taxonomy" id="68888"/>
    <lineage>
        <taxon>Eukaryota</taxon>
        <taxon>Metazoa</taxon>
        <taxon>Ecdysozoa</taxon>
        <taxon>Nematoda</taxon>
        <taxon>Enoplea</taxon>
        <taxon>Dorylaimia</taxon>
        <taxon>Trichinellida</taxon>
        <taxon>Trichuridae</taxon>
        <taxon>Trichuris</taxon>
    </lineage>
</organism>
<sequence length="77" mass="8860">MASWRQLADCSSVHQARSQQTHFKMGEVASDDRIRDHIHELASAVSWQDPLRSRWNVSGHKSKVTASCWRWIIEDAA</sequence>
<keyword evidence="3" id="KW-1185">Reference proteome</keyword>
<dbReference type="EMBL" id="KL367500">
    <property type="protein sequence ID" value="KFD68941.1"/>
    <property type="molecule type" value="Genomic_DNA"/>
</dbReference>
<gene>
    <name evidence="1" type="ORF">M513_08299</name>
    <name evidence="2" type="ORF">M514_08299</name>
</gene>
<dbReference type="EMBL" id="KL363247">
    <property type="protein sequence ID" value="KFD50861.1"/>
    <property type="molecule type" value="Genomic_DNA"/>
</dbReference>
<name>A0A085M0W5_9BILA</name>
<dbReference type="Proteomes" id="UP000030758">
    <property type="component" value="Unassembled WGS sequence"/>
</dbReference>
<evidence type="ECO:0000313" key="2">
    <source>
        <dbReference type="EMBL" id="KFD68941.1"/>
    </source>
</evidence>
<reference evidence="1 3" key="1">
    <citation type="journal article" date="2014" name="Nat. Genet.">
        <title>Genome and transcriptome of the porcine whipworm Trichuris suis.</title>
        <authorList>
            <person name="Jex A.R."/>
            <person name="Nejsum P."/>
            <person name="Schwarz E.M."/>
            <person name="Hu L."/>
            <person name="Young N.D."/>
            <person name="Hall R.S."/>
            <person name="Korhonen P.K."/>
            <person name="Liao S."/>
            <person name="Thamsborg S."/>
            <person name="Xia J."/>
            <person name="Xu P."/>
            <person name="Wang S."/>
            <person name="Scheerlinck J.P."/>
            <person name="Hofmann A."/>
            <person name="Sternberg P.W."/>
            <person name="Wang J."/>
            <person name="Gasser R.B."/>
        </authorList>
    </citation>
    <scope>NUCLEOTIDE SEQUENCE [LARGE SCALE GENOMIC DNA]</scope>
    <source>
        <strain evidence="2">DCEP-RM93F</strain>
        <strain evidence="1">DCEP-RM93M</strain>
    </source>
</reference>
<dbReference type="AlphaFoldDB" id="A0A085M0W5"/>
<dbReference type="Proteomes" id="UP000030764">
    <property type="component" value="Unassembled WGS sequence"/>
</dbReference>
<accession>A0A085M0W5</accession>